<organism evidence="3 4">
    <name type="scientific">Candidatus Woykebacteria bacterium RBG_13_40_15</name>
    <dbReference type="NCBI Taxonomy" id="1802593"/>
    <lineage>
        <taxon>Bacteria</taxon>
        <taxon>Candidatus Woykeibacteriota</taxon>
    </lineage>
</organism>
<proteinExistence type="predicted"/>
<dbReference type="Proteomes" id="UP000176631">
    <property type="component" value="Unassembled WGS sequence"/>
</dbReference>
<evidence type="ECO:0000313" key="3">
    <source>
        <dbReference type="EMBL" id="OGY23913.1"/>
    </source>
</evidence>
<feature type="signal peptide" evidence="2">
    <location>
        <begin position="1"/>
        <end position="27"/>
    </location>
</feature>
<name>A0A1G1W8A4_9BACT</name>
<dbReference type="AlphaFoldDB" id="A0A1G1W8A4"/>
<protein>
    <submittedName>
        <fullName evidence="3">Uncharacterized protein</fullName>
    </submittedName>
</protein>
<dbReference type="EMBL" id="MHCP01000018">
    <property type="protein sequence ID" value="OGY23913.1"/>
    <property type="molecule type" value="Genomic_DNA"/>
</dbReference>
<feature type="region of interest" description="Disordered" evidence="1">
    <location>
        <begin position="498"/>
        <end position="517"/>
    </location>
</feature>
<reference evidence="3 4" key="1">
    <citation type="journal article" date="2016" name="Nat. Commun.">
        <title>Thousands of microbial genomes shed light on interconnected biogeochemical processes in an aquifer system.</title>
        <authorList>
            <person name="Anantharaman K."/>
            <person name="Brown C.T."/>
            <person name="Hug L.A."/>
            <person name="Sharon I."/>
            <person name="Castelle C.J."/>
            <person name="Probst A.J."/>
            <person name="Thomas B.C."/>
            <person name="Singh A."/>
            <person name="Wilkins M.J."/>
            <person name="Karaoz U."/>
            <person name="Brodie E.L."/>
            <person name="Williams K.H."/>
            <person name="Hubbard S.S."/>
            <person name="Banfield J.F."/>
        </authorList>
    </citation>
    <scope>NUCLEOTIDE SEQUENCE [LARGE SCALE GENOMIC DNA]</scope>
</reference>
<comment type="caution">
    <text evidence="3">The sequence shown here is derived from an EMBL/GenBank/DDBJ whole genome shotgun (WGS) entry which is preliminary data.</text>
</comment>
<keyword evidence="2" id="KW-0732">Signal</keyword>
<evidence type="ECO:0000313" key="4">
    <source>
        <dbReference type="Proteomes" id="UP000176631"/>
    </source>
</evidence>
<feature type="chain" id="PRO_5009581151" evidence="2">
    <location>
        <begin position="28"/>
        <end position="517"/>
    </location>
</feature>
<evidence type="ECO:0000256" key="2">
    <source>
        <dbReference type="SAM" id="SignalP"/>
    </source>
</evidence>
<sequence>MNFNMRTKIFFLAVFFGVLGLAKSSSAATINAASASYADVSAAVAAADYNDTVRVPAGEENWGNNTLTITKGIKLLGAGKTQTIINSAPTTYSYDKFLIYFNADSTTAANDYQFKLDGFYLKANGTEPPHALLYLNNSHLGDHLTKVIISNNKFKQIAGTLPYSGRTRMAIYLNLAVFGVTYNNEIIDGTHAWRFLGTMSTGKNVVYWEPGSQYAMYFEDNNIYISEDWNANMIISGGAGNRYVSRYNTFDLSARGSSDYTQAHDIHGNQENNPGAGIGYEAYGEHRIGGQGEFFDNRAGRVHFFMNKWSYSSGTSYVTYEEYNDDAYMVTSCVGLSYSKTVGGVNCVQSPYDSYYWRNYGGMSGTSLITGIGITYDHYNMRLGILNDPLTLIENKTWWRDNSAAFDGSVAAIGSCGYYGGPSCTKSGIGCGTLANRPATCTTGTAYWATNQGNCNDLSDYVGHTHTKKIEGTLYKCTSTNTWTAYYTPYTYPHPLRAEGAGTDTTPPSAPSGVIVN</sequence>
<dbReference type="STRING" id="1802593.A2172_02770"/>
<accession>A0A1G1W8A4</accession>
<evidence type="ECO:0000256" key="1">
    <source>
        <dbReference type="SAM" id="MobiDB-lite"/>
    </source>
</evidence>
<gene>
    <name evidence="3" type="ORF">A2172_02770</name>
</gene>